<accession>A0ABN8VXY5</accession>
<dbReference type="PRINTS" id="PR01041">
    <property type="entry name" value="TRNASYNTHMET"/>
</dbReference>
<gene>
    <name evidence="16 19" type="primary">metG</name>
    <name evidence="19" type="ORF">NSPWAT_1197</name>
</gene>
<dbReference type="CDD" id="cd02800">
    <property type="entry name" value="tRNA_bind_EcMetRS_like"/>
    <property type="match status" value="1"/>
</dbReference>
<evidence type="ECO:0000256" key="6">
    <source>
        <dbReference type="ARBA" id="ARBA00022555"/>
    </source>
</evidence>
<dbReference type="InterPro" id="IPR041872">
    <property type="entry name" value="Anticodon_Met"/>
</dbReference>
<evidence type="ECO:0000256" key="2">
    <source>
        <dbReference type="ARBA" id="ARBA00003314"/>
    </source>
</evidence>
<dbReference type="SUPFAM" id="SSF52374">
    <property type="entry name" value="Nucleotidylyl transferase"/>
    <property type="match status" value="1"/>
</dbReference>
<keyword evidence="20" id="KW-1185">Reference proteome</keyword>
<keyword evidence="5 16" id="KW-0963">Cytoplasm</keyword>
<comment type="caution">
    <text evidence="16">Lacks conserved residue(s) required for the propagation of feature annotation.</text>
</comment>
<evidence type="ECO:0000256" key="11">
    <source>
        <dbReference type="ARBA" id="ARBA00022840"/>
    </source>
</evidence>
<dbReference type="InterPro" id="IPR014729">
    <property type="entry name" value="Rossmann-like_a/b/a_fold"/>
</dbReference>
<evidence type="ECO:0000256" key="9">
    <source>
        <dbReference type="ARBA" id="ARBA00022741"/>
    </source>
</evidence>
<dbReference type="InterPro" id="IPR012340">
    <property type="entry name" value="NA-bd_OB-fold"/>
</dbReference>
<keyword evidence="13 16" id="KW-0648">Protein biosynthesis</keyword>
<dbReference type="InterPro" id="IPR033911">
    <property type="entry name" value="MetRS_core"/>
</dbReference>
<dbReference type="Pfam" id="PF09334">
    <property type="entry name" value="tRNA-synt_1g"/>
    <property type="match status" value="1"/>
</dbReference>
<evidence type="ECO:0000313" key="19">
    <source>
        <dbReference type="EMBL" id="CAI2718056.1"/>
    </source>
</evidence>
<dbReference type="Gene3D" id="1.10.730.10">
    <property type="entry name" value="Isoleucyl-tRNA Synthetase, Domain 1"/>
    <property type="match status" value="1"/>
</dbReference>
<evidence type="ECO:0000256" key="12">
    <source>
        <dbReference type="ARBA" id="ARBA00022884"/>
    </source>
</evidence>
<dbReference type="RefSeq" id="WP_282010965.1">
    <property type="nucleotide sequence ID" value="NZ_OX336137.1"/>
</dbReference>
<dbReference type="NCBIfam" id="NF008900">
    <property type="entry name" value="PRK12267.1"/>
    <property type="match status" value="1"/>
</dbReference>
<feature type="binding site" evidence="16">
    <location>
        <position position="144"/>
    </location>
    <ligand>
        <name>Zn(2+)</name>
        <dbReference type="ChEBI" id="CHEBI:29105"/>
    </ligand>
</feature>
<evidence type="ECO:0000256" key="17">
    <source>
        <dbReference type="RuleBase" id="RU363039"/>
    </source>
</evidence>
<dbReference type="InterPro" id="IPR023457">
    <property type="entry name" value="Met-tRNA_synth_2"/>
</dbReference>
<keyword evidence="9 16" id="KW-0547">Nucleotide-binding</keyword>
<keyword evidence="10" id="KW-0862">Zinc</keyword>
<organism evidence="19 20">
    <name type="scientific">Nitrospina watsonii</name>
    <dbReference type="NCBI Taxonomy" id="1323948"/>
    <lineage>
        <taxon>Bacteria</taxon>
        <taxon>Pseudomonadati</taxon>
        <taxon>Nitrospinota/Tectimicrobiota group</taxon>
        <taxon>Nitrospinota</taxon>
        <taxon>Nitrospinia</taxon>
        <taxon>Nitrospinales</taxon>
        <taxon>Nitrospinaceae</taxon>
        <taxon>Nitrospina</taxon>
    </lineage>
</organism>
<keyword evidence="11 16" id="KW-0067">ATP-binding</keyword>
<reference evidence="19 20" key="1">
    <citation type="submission" date="2022-09" db="EMBL/GenBank/DDBJ databases">
        <authorList>
            <person name="Kop L."/>
        </authorList>
    </citation>
    <scope>NUCLEOTIDE SEQUENCE [LARGE SCALE GENOMIC DNA]</scope>
    <source>
        <strain evidence="19 20">347</strain>
    </source>
</reference>
<evidence type="ECO:0000256" key="13">
    <source>
        <dbReference type="ARBA" id="ARBA00022917"/>
    </source>
</evidence>
<keyword evidence="8" id="KW-0479">Metal-binding</keyword>
<dbReference type="InterPro" id="IPR014758">
    <property type="entry name" value="Met-tRNA_synth"/>
</dbReference>
<dbReference type="InterPro" id="IPR002547">
    <property type="entry name" value="tRNA-bd_dom"/>
</dbReference>
<evidence type="ECO:0000256" key="7">
    <source>
        <dbReference type="ARBA" id="ARBA00022598"/>
    </source>
</evidence>
<comment type="similarity">
    <text evidence="17">Belongs to the class-I aminoacyl-tRNA synthetase family.</text>
</comment>
<comment type="cofactor">
    <cofactor evidence="1">
        <name>Zn(2+)</name>
        <dbReference type="ChEBI" id="CHEBI:29105"/>
    </cofactor>
</comment>
<dbReference type="Proteomes" id="UP001157733">
    <property type="component" value="Chromosome"/>
</dbReference>
<evidence type="ECO:0000256" key="5">
    <source>
        <dbReference type="ARBA" id="ARBA00022490"/>
    </source>
</evidence>
<evidence type="ECO:0000256" key="1">
    <source>
        <dbReference type="ARBA" id="ARBA00001947"/>
    </source>
</evidence>
<evidence type="ECO:0000256" key="8">
    <source>
        <dbReference type="ARBA" id="ARBA00022723"/>
    </source>
</evidence>
<dbReference type="Pfam" id="PF01406">
    <property type="entry name" value="tRNA-synt_1e"/>
    <property type="match status" value="1"/>
</dbReference>
<protein>
    <recommendedName>
        <fullName evidence="16">Methionine--tRNA ligase</fullName>
        <ecNumber evidence="16">6.1.1.10</ecNumber>
    </recommendedName>
    <alternativeName>
        <fullName evidence="16">Methionyl-tRNA synthetase</fullName>
        <shortName evidence="16">MetRS</shortName>
    </alternativeName>
</protein>
<evidence type="ECO:0000256" key="4">
    <source>
        <dbReference type="ARBA" id="ARBA00011738"/>
    </source>
</evidence>
<dbReference type="EMBL" id="OX336137">
    <property type="protein sequence ID" value="CAI2718056.1"/>
    <property type="molecule type" value="Genomic_DNA"/>
</dbReference>
<comment type="catalytic activity">
    <reaction evidence="15 16">
        <text>tRNA(Met) + L-methionine + ATP = L-methionyl-tRNA(Met) + AMP + diphosphate</text>
        <dbReference type="Rhea" id="RHEA:13481"/>
        <dbReference type="Rhea" id="RHEA-COMP:9667"/>
        <dbReference type="Rhea" id="RHEA-COMP:9698"/>
        <dbReference type="ChEBI" id="CHEBI:30616"/>
        <dbReference type="ChEBI" id="CHEBI:33019"/>
        <dbReference type="ChEBI" id="CHEBI:57844"/>
        <dbReference type="ChEBI" id="CHEBI:78442"/>
        <dbReference type="ChEBI" id="CHEBI:78530"/>
        <dbReference type="ChEBI" id="CHEBI:456215"/>
        <dbReference type="EC" id="6.1.1.10"/>
    </reaction>
</comment>
<evidence type="ECO:0000256" key="16">
    <source>
        <dbReference type="HAMAP-Rule" id="MF_01228"/>
    </source>
</evidence>
<keyword evidence="7 16" id="KW-0436">Ligase</keyword>
<dbReference type="InterPro" id="IPR009080">
    <property type="entry name" value="tRNAsynth_Ia_anticodon-bd"/>
</dbReference>
<name>A0ABN8VXY5_9BACT</name>
<feature type="binding site" evidence="16">
    <location>
        <position position="295"/>
    </location>
    <ligand>
        <name>ATP</name>
        <dbReference type="ChEBI" id="CHEBI:30616"/>
    </ligand>
</feature>
<proteinExistence type="inferred from homology"/>
<keyword evidence="14 16" id="KW-0030">Aminoacyl-tRNA synthetase</keyword>
<feature type="short sequence motif" description="'KMSKS' region" evidence="16">
    <location>
        <begin position="296"/>
        <end position="300"/>
    </location>
</feature>
<evidence type="ECO:0000256" key="10">
    <source>
        <dbReference type="ARBA" id="ARBA00022833"/>
    </source>
</evidence>
<evidence type="ECO:0000256" key="3">
    <source>
        <dbReference type="ARBA" id="ARBA00004496"/>
    </source>
</evidence>
<dbReference type="Gene3D" id="2.170.220.10">
    <property type="match status" value="1"/>
</dbReference>
<dbReference type="GO" id="GO:0004825">
    <property type="term" value="F:methionine-tRNA ligase activity"/>
    <property type="evidence" value="ECO:0007669"/>
    <property type="project" value="UniProtKB-EC"/>
</dbReference>
<dbReference type="NCBIfam" id="TIGR00398">
    <property type="entry name" value="metG"/>
    <property type="match status" value="1"/>
</dbReference>
<dbReference type="InterPro" id="IPR032678">
    <property type="entry name" value="tRNA-synt_1_cat_dom"/>
</dbReference>
<keyword evidence="6 16" id="KW-0820">tRNA-binding</keyword>
<evidence type="ECO:0000256" key="15">
    <source>
        <dbReference type="ARBA" id="ARBA00047364"/>
    </source>
</evidence>
<dbReference type="InterPro" id="IPR004495">
    <property type="entry name" value="Met-tRNA-synth_bsu_C"/>
</dbReference>
<comment type="subcellular location">
    <subcellularLocation>
        <location evidence="3 16">Cytoplasm</location>
    </subcellularLocation>
</comment>
<feature type="binding site" evidence="16">
    <location>
        <position position="147"/>
    </location>
    <ligand>
        <name>Zn(2+)</name>
        <dbReference type="ChEBI" id="CHEBI:29105"/>
    </ligand>
</feature>
<comment type="function">
    <text evidence="2 16">Is required not only for elongation of protein synthesis but also for the initiation of all mRNA translation through initiator tRNA(fMet) aminoacylation.</text>
</comment>
<dbReference type="Pfam" id="PF19303">
    <property type="entry name" value="Anticodon_3"/>
    <property type="match status" value="1"/>
</dbReference>
<feature type="binding site" evidence="16">
    <location>
        <position position="127"/>
    </location>
    <ligand>
        <name>Zn(2+)</name>
        <dbReference type="ChEBI" id="CHEBI:29105"/>
    </ligand>
</feature>
<dbReference type="Gene3D" id="3.40.50.620">
    <property type="entry name" value="HUPs"/>
    <property type="match status" value="1"/>
</dbReference>
<dbReference type="PANTHER" id="PTHR43326">
    <property type="entry name" value="METHIONYL-TRNA SYNTHETASE"/>
    <property type="match status" value="1"/>
</dbReference>
<feature type="short sequence motif" description="'HIGH' region" evidence="16">
    <location>
        <begin position="12"/>
        <end position="22"/>
    </location>
</feature>
<comment type="subunit">
    <text evidence="4 16">Homodimer.</text>
</comment>
<dbReference type="InterPro" id="IPR015413">
    <property type="entry name" value="Methionyl/Leucyl_tRNA_Synth"/>
</dbReference>
<dbReference type="Gene3D" id="2.40.50.140">
    <property type="entry name" value="Nucleic acid-binding proteins"/>
    <property type="match status" value="1"/>
</dbReference>
<dbReference type="Pfam" id="PF01588">
    <property type="entry name" value="tRNA_bind"/>
    <property type="match status" value="1"/>
</dbReference>
<evidence type="ECO:0000256" key="14">
    <source>
        <dbReference type="ARBA" id="ARBA00023146"/>
    </source>
</evidence>
<keyword evidence="12 16" id="KW-0694">RNA-binding</keyword>
<dbReference type="PROSITE" id="PS50886">
    <property type="entry name" value="TRBD"/>
    <property type="match status" value="1"/>
</dbReference>
<dbReference type="PANTHER" id="PTHR43326:SF1">
    <property type="entry name" value="METHIONINE--TRNA LIGASE, MITOCHONDRIAL"/>
    <property type="match status" value="1"/>
</dbReference>
<dbReference type="NCBIfam" id="TIGR00399">
    <property type="entry name" value="metG_C_term"/>
    <property type="match status" value="1"/>
</dbReference>
<evidence type="ECO:0000313" key="20">
    <source>
        <dbReference type="Proteomes" id="UP001157733"/>
    </source>
</evidence>
<dbReference type="SUPFAM" id="SSF47323">
    <property type="entry name" value="Anticodon-binding domain of a subclass of class I aminoacyl-tRNA synthetases"/>
    <property type="match status" value="1"/>
</dbReference>
<dbReference type="HAMAP" id="MF_01228">
    <property type="entry name" value="Met_tRNA_synth_type2"/>
    <property type="match status" value="1"/>
</dbReference>
<dbReference type="SUPFAM" id="SSF50249">
    <property type="entry name" value="Nucleic acid-binding proteins"/>
    <property type="match status" value="1"/>
</dbReference>
<feature type="domain" description="TRNA-binding" evidence="18">
    <location>
        <begin position="544"/>
        <end position="644"/>
    </location>
</feature>
<dbReference type="CDD" id="cd00814">
    <property type="entry name" value="MetRS_core"/>
    <property type="match status" value="1"/>
</dbReference>
<dbReference type="EC" id="6.1.1.10" evidence="16"/>
<evidence type="ECO:0000259" key="18">
    <source>
        <dbReference type="PROSITE" id="PS50886"/>
    </source>
</evidence>
<sequence>MNRKFYITTPIYYVNDVPHIGHAYTTIAADVAARYRRLDGDDVFFLTGTDEHGQKVQQAAEQAGRSAQAYVDALHKPFKDLWARFNISNTDFIRTTEERHTRVVREILQALHEKGEIYRDSYEGWYCMPDERFWTEKDLVEGNCPECGRKVEKIKEYNYFFKMSQYQEWLIDHIQKNESFILPASRKNEILGFLKKPLEDLCISRPKERLAWGIPLPFDEDYVTYVWFDALINYISIHGSHDEILKCDYWPAAHHLIGKDILTTHAVYWSTMLKAIGISPPLNIFAHGWWTVEGKKMSKSLRNVVEPNLLIDQFGVDVIRYFLMREVPFGLDGDFSHKALIGRVNSDLANNLGNLLNRTLNMLGKYFEGRVPEIDVEGDEDAGLKGKSKEVVEQVNELYDELAYNRILMKIWELLDASNQYINSTAPWNLAKSDDGKKRLATVLYNAAEACRVIAILIHPFMPDTSKKMMQQLGVETPIEDQGLPSIRTWGWLSASAQSKQGEQIFPRIEDKAAEKILATVEVKASGDDGAAAVEEDNLIQIDDFMRLDLRVALILEAEKVKKSKKLIKLKVDLGHEQRQVVAGIAESYEPEQLVGRKVILVANLKPAKLMGIESQGMILAGSDQGKVVLAGFDEELELGARVK</sequence>
<dbReference type="CDD" id="cd07957">
    <property type="entry name" value="Anticodon_Ia_Met"/>
    <property type="match status" value="1"/>
</dbReference>